<reference evidence="5" key="1">
    <citation type="journal article" date="2009" name="Proc. Natl. Acad. Sci. U.S.A.">
        <title>Identification of Rhodococcus fascians cytokinins and their modus operandi to reshape the plant.</title>
        <authorList>
            <person name="Pertry I."/>
            <person name="Vaclavikova K."/>
            <person name="Depuydt S."/>
            <person name="Galuszka P."/>
            <person name="Spichal L."/>
            <person name="Temmerman W."/>
            <person name="Stes E."/>
            <person name="Schmulling T."/>
            <person name="Kakimoto T."/>
            <person name="Van Montagu M.C."/>
            <person name="Strnad M."/>
            <person name="Holsters M."/>
            <person name="Tarkowski P."/>
            <person name="Vereecke D."/>
        </authorList>
    </citation>
    <scope>NUCLEOTIDE SEQUENCE</scope>
    <source>
        <strain evidence="5">D188</strain>
        <plasmid evidence="5">pFiD188</plasmid>
    </source>
</reference>
<dbReference type="GO" id="GO:0016491">
    <property type="term" value="F:oxidoreductase activity"/>
    <property type="evidence" value="ECO:0007669"/>
    <property type="project" value="UniProtKB-KW"/>
</dbReference>
<dbReference type="PANTHER" id="PTHR10696">
    <property type="entry name" value="GAMMA-BUTYROBETAINE HYDROXYLASE-RELATED"/>
    <property type="match status" value="1"/>
</dbReference>
<evidence type="ECO:0000256" key="3">
    <source>
        <dbReference type="ARBA" id="ARBA00023004"/>
    </source>
</evidence>
<reference evidence="5" key="5">
    <citation type="journal article" date="2012" name="Mol. Plant Microbe Interact.">
        <title>pFiD188, the linear virulence plasmid of Rhodococcus fascians D188.</title>
        <authorList>
            <person name="Francis I."/>
            <person name="De Keyser A."/>
            <person name="De Backer P."/>
            <person name="Simon-Mateo C."/>
            <person name="Kalkus J."/>
            <person name="Pertry I."/>
            <person name="Ardiles-Diaz W."/>
            <person name="De Rycke R."/>
            <person name="Vandeputte O.M."/>
            <person name="El Jaziri M."/>
            <person name="Holsters M."/>
            <person name="Vereecke D."/>
        </authorList>
    </citation>
    <scope>NUCLEOTIDE SEQUENCE</scope>
    <source>
        <strain evidence="5">D188</strain>
        <plasmid evidence="5">pFiD188</plasmid>
    </source>
</reference>
<dbReference type="KEGG" id="rfa:A3L23_04936"/>
<dbReference type="SUPFAM" id="SSF51197">
    <property type="entry name" value="Clavaminate synthase-like"/>
    <property type="match status" value="1"/>
</dbReference>
<keyword evidence="3" id="KW-0408">Iron</keyword>
<dbReference type="InterPro" id="IPR050411">
    <property type="entry name" value="AlphaKG_dependent_hydroxylases"/>
</dbReference>
<evidence type="ECO:0000313" key="5">
    <source>
        <dbReference type="EMBL" id="AET25207.1"/>
    </source>
</evidence>
<sequence length="247" mass="26649">MTATDPGDLAAVATRDGFALVGDVDFGRSDFEVFVQGLGTLATHRFGTGSAGLLDLDASPLPDRVVTGRSALPLHTDGTLVGTCPKYIALYCNAVDQPTGSGRTELCLQSDLLDATLPPDLSTVTDVDWEYYVTDQSHFPDVAHRWLSIPPAVRSATGTTRLNVALPFTEERTTPAGWSVRLAGSTEEDSRAVFARLDSYLRGSTSFYSHDWAPGDLLVLDNEQVLHGRTTIEPGSVRHLFRGQINV</sequence>
<proteinExistence type="predicted"/>
<dbReference type="PATRIC" id="fig|1051973.4.peg.4978"/>
<gene>
    <name evidence="5" type="ORF">pFi_071</name>
</gene>
<reference evidence="5" key="2">
    <citation type="journal article" date="2010" name="Mol. Plant Microbe Interact.">
        <title>Rhodococcus fascians impacts plant development through the dynamic fas-mediated production of a cytokinin mix.</title>
        <authorList>
            <person name="Pertry I."/>
            <person name="Vaclavikova K."/>
            <person name="Gemrotova M."/>
            <person name="Spichal L."/>
            <person name="Galuszka P."/>
            <person name="Depuydt S."/>
            <person name="Temmerman W."/>
            <person name="Stes E."/>
            <person name="De Keyser A."/>
            <person name="Riefler M."/>
            <person name="Biondi S."/>
            <person name="Novak O."/>
            <person name="Schmulling T."/>
            <person name="Strnad M."/>
            <person name="Tarkowski P."/>
            <person name="Holsters M."/>
            <person name="Vereecke D."/>
        </authorList>
    </citation>
    <scope>NUCLEOTIDE SEQUENCE</scope>
    <source>
        <strain evidence="5">D188</strain>
        <plasmid evidence="5">pFiD188</plasmid>
    </source>
</reference>
<dbReference type="AlphaFoldDB" id="G8JYT6"/>
<evidence type="ECO:0000256" key="4">
    <source>
        <dbReference type="ARBA" id="ARBA00023194"/>
    </source>
</evidence>
<comment type="cofactor">
    <cofactor evidence="1">
        <name>Fe(2+)</name>
        <dbReference type="ChEBI" id="CHEBI:29033"/>
    </cofactor>
</comment>
<evidence type="ECO:0000256" key="1">
    <source>
        <dbReference type="ARBA" id="ARBA00001954"/>
    </source>
</evidence>
<dbReference type="PANTHER" id="PTHR10696:SF56">
    <property type="entry name" value="TAUD_TFDA-LIKE DOMAIN-CONTAINING PROTEIN"/>
    <property type="match status" value="1"/>
</dbReference>
<name>G8JYT6_RHOFA</name>
<dbReference type="InterPro" id="IPR003819">
    <property type="entry name" value="TauD/TfdA-like"/>
</dbReference>
<keyword evidence="2" id="KW-0560">Oxidoreductase</keyword>
<protein>
    <submittedName>
        <fullName evidence="5">Putative clavaminic acid synthetase</fullName>
    </submittedName>
</protein>
<keyword evidence="4" id="KW-0045">Antibiotic biosynthesis</keyword>
<keyword evidence="5" id="KW-0614">Plasmid</keyword>
<evidence type="ECO:0000256" key="2">
    <source>
        <dbReference type="ARBA" id="ARBA00023002"/>
    </source>
</evidence>
<accession>G8JYT6</accession>
<organism evidence="5">
    <name type="scientific">Rhodococcoides fascians D188</name>
    <dbReference type="NCBI Taxonomy" id="1051973"/>
    <lineage>
        <taxon>Bacteria</taxon>
        <taxon>Bacillati</taxon>
        <taxon>Actinomycetota</taxon>
        <taxon>Actinomycetes</taxon>
        <taxon>Mycobacteriales</taxon>
        <taxon>Nocardiaceae</taxon>
        <taxon>Rhodococcoides</taxon>
    </lineage>
</organism>
<reference evidence="5" key="3">
    <citation type="journal article" date="2011" name="Annu. Rev. Phytopathol.">
        <title>A successful bacterial coup d'etat: how Rhodococcus fascians redirects plant development.</title>
        <authorList>
            <person name="Stes E."/>
            <person name="Vandeputte O.M."/>
            <person name="El Jaziri M."/>
            <person name="Holsters M."/>
            <person name="Vereecke D."/>
        </authorList>
    </citation>
    <scope>NUCLEOTIDE SEQUENCE</scope>
    <source>
        <strain evidence="5">D188</strain>
        <plasmid evidence="5">pFiD188</plasmid>
    </source>
</reference>
<geneLocation type="plasmid" evidence="5">
    <name>pFiD188</name>
</geneLocation>
<dbReference type="EMBL" id="JN093097">
    <property type="protein sequence ID" value="AET25207.1"/>
    <property type="molecule type" value="Genomic_DNA"/>
</dbReference>
<dbReference type="InterPro" id="IPR042098">
    <property type="entry name" value="TauD-like_sf"/>
</dbReference>
<dbReference type="RefSeq" id="WP_015586125.1">
    <property type="nucleotide sequence ID" value="NC_021080.1"/>
</dbReference>
<dbReference type="Pfam" id="PF02668">
    <property type="entry name" value="TauD"/>
    <property type="match status" value="1"/>
</dbReference>
<dbReference type="GO" id="GO:0017000">
    <property type="term" value="P:antibiotic biosynthetic process"/>
    <property type="evidence" value="ECO:0007669"/>
    <property type="project" value="UniProtKB-KW"/>
</dbReference>
<dbReference type="Gene3D" id="3.60.130.10">
    <property type="entry name" value="Clavaminate synthase-like"/>
    <property type="match status" value="1"/>
</dbReference>
<reference evidence="5" key="4">
    <citation type="submission" date="2011-06" db="EMBL/GenBank/DDBJ databases">
        <authorList>
            <person name="Vereecke D.M."/>
        </authorList>
    </citation>
    <scope>NUCLEOTIDE SEQUENCE</scope>
    <source>
        <strain evidence="5">D188</strain>
        <plasmid evidence="5">pFiD188</plasmid>
    </source>
</reference>